<evidence type="ECO:0000313" key="2">
    <source>
        <dbReference type="EMBL" id="PLX63093.1"/>
    </source>
</evidence>
<proteinExistence type="predicted"/>
<dbReference type="EMBL" id="PKUN01000002">
    <property type="protein sequence ID" value="PLX63093.1"/>
    <property type="molecule type" value="Genomic_DNA"/>
</dbReference>
<sequence>MRPVIFFLLFLQAGLALAQTPITPAGAPIVVYQTSDDYDAIRSNLELAITGRGMLISSTLHISDMFNRTAADTGLANTFYAKAEAFEFCNLKLSWQMSAAHPANLSICPLTVGIYTLQGQPDDVFLSYRRPAILGEAEEAAAAELALIKLYEGIIREAME</sequence>
<accession>A0A2N6D0A1</accession>
<evidence type="ECO:0000256" key="1">
    <source>
        <dbReference type="SAM" id="SignalP"/>
    </source>
</evidence>
<dbReference type="SUPFAM" id="SSF103247">
    <property type="entry name" value="TT1751-like"/>
    <property type="match status" value="1"/>
</dbReference>
<dbReference type="AlphaFoldDB" id="A0A2N6D0A1"/>
<name>A0A2N6D0A1_9GAMM</name>
<keyword evidence="1" id="KW-0732">Signal</keyword>
<gene>
    <name evidence="2" type="ORF">C0630_02740</name>
</gene>
<feature type="chain" id="PRO_5014885554" evidence="1">
    <location>
        <begin position="19"/>
        <end position="160"/>
    </location>
</feature>
<dbReference type="Gene3D" id="3.30.310.70">
    <property type="entry name" value="TT1751-like domain"/>
    <property type="match status" value="1"/>
</dbReference>
<dbReference type="Proteomes" id="UP000235015">
    <property type="component" value="Unassembled WGS sequence"/>
</dbReference>
<dbReference type="STRING" id="1111735.GCA_000428045_02772"/>
<feature type="signal peptide" evidence="1">
    <location>
        <begin position="1"/>
        <end position="18"/>
    </location>
</feature>
<dbReference type="RefSeq" id="WP_051301841.1">
    <property type="nucleotide sequence ID" value="NZ_PKUN01000002.1"/>
</dbReference>
<dbReference type="InterPro" id="IPR035923">
    <property type="entry name" value="TT1751-like_sf"/>
</dbReference>
<comment type="caution">
    <text evidence="2">The sequence shown here is derived from an EMBL/GenBank/DDBJ whole genome shotgun (WGS) entry which is preliminary data.</text>
</comment>
<organism evidence="2 3">
    <name type="scientific">Sedimenticola selenatireducens</name>
    <dbReference type="NCBI Taxonomy" id="191960"/>
    <lineage>
        <taxon>Bacteria</taxon>
        <taxon>Pseudomonadati</taxon>
        <taxon>Pseudomonadota</taxon>
        <taxon>Gammaproteobacteria</taxon>
        <taxon>Chromatiales</taxon>
        <taxon>Sedimenticolaceae</taxon>
        <taxon>Sedimenticola</taxon>
    </lineage>
</organism>
<protein>
    <submittedName>
        <fullName evidence="2">DUF302 domain-containing protein</fullName>
    </submittedName>
</protein>
<reference evidence="2 3" key="1">
    <citation type="submission" date="2017-11" db="EMBL/GenBank/DDBJ databases">
        <title>Genome-resolved metagenomics identifies genetic mobility, metabolic interactions, and unexpected diversity in perchlorate-reducing communities.</title>
        <authorList>
            <person name="Barnum T.P."/>
            <person name="Figueroa I.A."/>
            <person name="Carlstrom C.I."/>
            <person name="Lucas L.N."/>
            <person name="Engelbrektson A.L."/>
            <person name="Coates J.D."/>
        </authorList>
    </citation>
    <scope>NUCLEOTIDE SEQUENCE [LARGE SCALE GENOMIC DNA]</scope>
    <source>
        <strain evidence="2">BM301</strain>
    </source>
</reference>
<evidence type="ECO:0000313" key="3">
    <source>
        <dbReference type="Proteomes" id="UP000235015"/>
    </source>
</evidence>